<evidence type="ECO:0000313" key="2">
    <source>
        <dbReference type="Proteomes" id="UP001189122"/>
    </source>
</evidence>
<reference evidence="2" key="1">
    <citation type="journal article" date="2020" name="Sci. Rep.">
        <title>Chromosome-scale genome assembly for the duckweed Spirodela intermedia, integrating cytogenetic maps, PacBio and Oxford Nanopore libraries.</title>
        <authorList>
            <person name="Hoang P.T.N."/>
            <person name="Fiebig A."/>
            <person name="Novak P."/>
            <person name="Macas J."/>
            <person name="Cao H.X."/>
            <person name="Stepanenko A."/>
            <person name="Chen G."/>
            <person name="Borisjuk N."/>
            <person name="Scholz U."/>
            <person name="Schubert I."/>
        </authorList>
    </citation>
    <scope>NUCLEOTIDE SEQUENCE [LARGE SCALE GENOMIC DNA]</scope>
</reference>
<sequence>MSVNIIPGGCLRHWYSSTSLRISLLHVEFYPPLTYSSLVVSNAVPKLSSGISHLTYKTACARFTPISRCFLSRYRQPHTVLLCKFSSLAKELYNRRPSSLTRNGWIRLAPIVQNSPLLPPVGVWTVSQFQCGWSSSQTSY</sequence>
<accession>A0ABN7EA82</accession>
<gene>
    <name evidence="1" type="ORF">SI7747_UN020332</name>
</gene>
<dbReference type="Proteomes" id="UP001189122">
    <property type="component" value="Unassembled WGS sequence"/>
</dbReference>
<protein>
    <submittedName>
        <fullName evidence="1">Uncharacterized protein</fullName>
    </submittedName>
</protein>
<dbReference type="EMBL" id="CACRZD030000055">
    <property type="protein sequence ID" value="CAA6673974.1"/>
    <property type="molecule type" value="Genomic_DNA"/>
</dbReference>
<organism evidence="1 2">
    <name type="scientific">Spirodela intermedia</name>
    <name type="common">Intermediate duckweed</name>
    <dbReference type="NCBI Taxonomy" id="51605"/>
    <lineage>
        <taxon>Eukaryota</taxon>
        <taxon>Viridiplantae</taxon>
        <taxon>Streptophyta</taxon>
        <taxon>Embryophyta</taxon>
        <taxon>Tracheophyta</taxon>
        <taxon>Spermatophyta</taxon>
        <taxon>Magnoliopsida</taxon>
        <taxon>Liliopsida</taxon>
        <taxon>Araceae</taxon>
        <taxon>Lemnoideae</taxon>
        <taxon>Spirodela</taxon>
    </lineage>
</organism>
<name>A0ABN7EA82_SPIIN</name>
<evidence type="ECO:0000313" key="1">
    <source>
        <dbReference type="EMBL" id="CAA6673974.1"/>
    </source>
</evidence>
<proteinExistence type="predicted"/>
<keyword evidence="2" id="KW-1185">Reference proteome</keyword>
<comment type="caution">
    <text evidence="1">The sequence shown here is derived from an EMBL/GenBank/DDBJ whole genome shotgun (WGS) entry which is preliminary data.</text>
</comment>